<dbReference type="InterPro" id="IPR011009">
    <property type="entry name" value="Kinase-like_dom_sf"/>
</dbReference>
<dbReference type="SMART" id="SM00220">
    <property type="entry name" value="S_TKc"/>
    <property type="match status" value="1"/>
</dbReference>
<dbReference type="GO" id="GO:0005524">
    <property type="term" value="F:ATP binding"/>
    <property type="evidence" value="ECO:0007669"/>
    <property type="project" value="UniProtKB-UniRule"/>
</dbReference>
<name>A0A6P6S3N4_COFAR</name>
<dbReference type="AlphaFoldDB" id="A0A6P6S3N4"/>
<dbReference type="GO" id="GO:0007165">
    <property type="term" value="P:signal transduction"/>
    <property type="evidence" value="ECO:0007669"/>
    <property type="project" value="TreeGrafter"/>
</dbReference>
<keyword evidence="4 5" id="KW-0067">ATP-binding</keyword>
<dbReference type="PROSITE" id="PS50011">
    <property type="entry name" value="PROTEIN_KINASE_DOM"/>
    <property type="match status" value="1"/>
</dbReference>
<dbReference type="GeneID" id="113687377"/>
<reference evidence="9" key="2">
    <citation type="submission" date="2025-08" db="UniProtKB">
        <authorList>
            <consortium name="RefSeq"/>
        </authorList>
    </citation>
    <scope>IDENTIFICATION</scope>
    <source>
        <tissue evidence="9">Leaves</tissue>
    </source>
</reference>
<dbReference type="InterPro" id="IPR008271">
    <property type="entry name" value="Ser/Thr_kinase_AS"/>
</dbReference>
<dbReference type="PANTHER" id="PTHR48011:SF4">
    <property type="entry name" value="MITOGEN-ACTIVATED PROTEIN KINASE KINASE KINASE 19"/>
    <property type="match status" value="1"/>
</dbReference>
<dbReference type="PANTHER" id="PTHR48011">
    <property type="entry name" value="CCR4-NOT TRANSCRIPTIONAL COMPLEX SUBUNIT CAF120-RELATED"/>
    <property type="match status" value="1"/>
</dbReference>
<dbReference type="CDD" id="cd06606">
    <property type="entry name" value="STKc_MAPKKK"/>
    <property type="match status" value="1"/>
</dbReference>
<comment type="similarity">
    <text evidence="6">Belongs to the protein kinase superfamily.</text>
</comment>
<dbReference type="GO" id="GO:0004674">
    <property type="term" value="F:protein serine/threonine kinase activity"/>
    <property type="evidence" value="ECO:0007669"/>
    <property type="project" value="UniProtKB-KW"/>
</dbReference>
<sequence length="426" mass="47014">MNWTRGHTLGHGSTATVSAATCRHTGETFAAKSTELSKSEFLQNEQKILSTLDSPFIVGYKGYDISMENNKLMFNLMLEYLPDGSIADAIHRRGGRLEESMISCYTRQIVEGLEYLHSSGIVHCDVKGRNILLDEDGAKIADFGCAKWAAPVPRITSQEIKKVAVGGTPLFMAPEVARGEDQGLPADIWALGCTIIEMATGGSPWPNATNAASLMYEIGFSGELPEVPDFLSEQATDFLSKCLRRDPKERWTAKQLLNHQFLEGANTNSKQNQELITSSPTSILDQDIWNSMEEPDNLSDGEIKESSLNSTPAQRLQFLASNSGYPSWNSGETWITIRSSKDVKREDEAMEICGSLTDVDSNGVKLESRNSGDQNSMNFLHQNVSSKSSCGKMILNRCTDDQTVVISNLNIERVKKRPKLNQIGFL</sequence>
<evidence type="ECO:0000256" key="3">
    <source>
        <dbReference type="ARBA" id="ARBA00022777"/>
    </source>
</evidence>
<keyword evidence="6" id="KW-0723">Serine/threonine-protein kinase</keyword>
<evidence type="ECO:0000256" key="6">
    <source>
        <dbReference type="RuleBase" id="RU000304"/>
    </source>
</evidence>
<protein>
    <submittedName>
        <fullName evidence="9">Mitogen-activated protein kinase kinase kinase 18-like</fullName>
    </submittedName>
</protein>
<dbReference type="PROSITE" id="PS00107">
    <property type="entry name" value="PROTEIN_KINASE_ATP"/>
    <property type="match status" value="1"/>
</dbReference>
<evidence type="ECO:0000313" key="8">
    <source>
        <dbReference type="Proteomes" id="UP001652660"/>
    </source>
</evidence>
<dbReference type="InterPro" id="IPR052751">
    <property type="entry name" value="Plant_MAPKKK"/>
</dbReference>
<dbReference type="Gene3D" id="1.10.510.10">
    <property type="entry name" value="Transferase(Phosphotransferase) domain 1"/>
    <property type="match status" value="1"/>
</dbReference>
<dbReference type="OrthoDB" id="275301at2759"/>
<keyword evidence="8" id="KW-1185">Reference proteome</keyword>
<dbReference type="SUPFAM" id="SSF56112">
    <property type="entry name" value="Protein kinase-like (PK-like)"/>
    <property type="match status" value="1"/>
</dbReference>
<evidence type="ECO:0000313" key="9">
    <source>
        <dbReference type="RefSeq" id="XP_027060798.1"/>
    </source>
</evidence>
<dbReference type="Pfam" id="PF00069">
    <property type="entry name" value="Pkinase"/>
    <property type="match status" value="1"/>
</dbReference>
<gene>
    <name evidence="9" type="primary">LOC113687377</name>
</gene>
<evidence type="ECO:0000256" key="5">
    <source>
        <dbReference type="PROSITE-ProRule" id="PRU10141"/>
    </source>
</evidence>
<feature type="domain" description="Protein kinase" evidence="7">
    <location>
        <begin position="3"/>
        <end position="262"/>
    </location>
</feature>
<organism evidence="8 9">
    <name type="scientific">Coffea arabica</name>
    <name type="common">Arabian coffee</name>
    <dbReference type="NCBI Taxonomy" id="13443"/>
    <lineage>
        <taxon>Eukaryota</taxon>
        <taxon>Viridiplantae</taxon>
        <taxon>Streptophyta</taxon>
        <taxon>Embryophyta</taxon>
        <taxon>Tracheophyta</taxon>
        <taxon>Spermatophyta</taxon>
        <taxon>Magnoliopsida</taxon>
        <taxon>eudicotyledons</taxon>
        <taxon>Gunneridae</taxon>
        <taxon>Pentapetalae</taxon>
        <taxon>asterids</taxon>
        <taxon>lamiids</taxon>
        <taxon>Gentianales</taxon>
        <taxon>Rubiaceae</taxon>
        <taxon>Ixoroideae</taxon>
        <taxon>Gardenieae complex</taxon>
        <taxon>Bertiereae - Coffeeae clade</taxon>
        <taxon>Coffeeae</taxon>
        <taxon>Coffea</taxon>
    </lineage>
</organism>
<dbReference type="InterPro" id="IPR000719">
    <property type="entry name" value="Prot_kinase_dom"/>
</dbReference>
<proteinExistence type="inferred from homology"/>
<keyword evidence="1" id="KW-0808">Transferase</keyword>
<evidence type="ECO:0000256" key="4">
    <source>
        <dbReference type="ARBA" id="ARBA00022840"/>
    </source>
</evidence>
<dbReference type="PROSITE" id="PS00108">
    <property type="entry name" value="PROTEIN_KINASE_ST"/>
    <property type="match status" value="1"/>
</dbReference>
<keyword evidence="2 5" id="KW-0547">Nucleotide-binding</keyword>
<dbReference type="Proteomes" id="UP001652660">
    <property type="component" value="Chromosome 5e"/>
</dbReference>
<feature type="binding site" evidence="5">
    <location>
        <position position="32"/>
    </location>
    <ligand>
        <name>ATP</name>
        <dbReference type="ChEBI" id="CHEBI:30616"/>
    </ligand>
</feature>
<accession>A0A6P6S3N4</accession>
<evidence type="ECO:0000256" key="1">
    <source>
        <dbReference type="ARBA" id="ARBA00022679"/>
    </source>
</evidence>
<dbReference type="RefSeq" id="XP_027060798.1">
    <property type="nucleotide sequence ID" value="XM_027204997.2"/>
</dbReference>
<reference evidence="8" key="1">
    <citation type="journal article" date="2025" name="Foods">
        <title>Unveiling the Microbial Signatures of Arabica Coffee Cherries: Insights into Ripeness Specific Diversity, Functional Traits, and Implications for Quality and Safety.</title>
        <authorList>
            <consortium name="RefSeq"/>
            <person name="Tenea G.N."/>
            <person name="Cifuentes V."/>
            <person name="Reyes P."/>
            <person name="Cevallos-Vallejos M."/>
        </authorList>
    </citation>
    <scope>NUCLEOTIDE SEQUENCE [LARGE SCALE GENOMIC DNA]</scope>
</reference>
<evidence type="ECO:0000259" key="7">
    <source>
        <dbReference type="PROSITE" id="PS50011"/>
    </source>
</evidence>
<evidence type="ECO:0000256" key="2">
    <source>
        <dbReference type="ARBA" id="ARBA00022741"/>
    </source>
</evidence>
<keyword evidence="3" id="KW-0418">Kinase</keyword>
<dbReference type="InterPro" id="IPR017441">
    <property type="entry name" value="Protein_kinase_ATP_BS"/>
</dbReference>